<dbReference type="PROSITE" id="PS50853">
    <property type="entry name" value="FN3"/>
    <property type="match status" value="2"/>
</dbReference>
<feature type="signal peptide" evidence="2">
    <location>
        <begin position="1"/>
        <end position="29"/>
    </location>
</feature>
<keyword evidence="2" id="KW-0732">Signal</keyword>
<comment type="caution">
    <text evidence="4">The sequence shown here is derived from an EMBL/GenBank/DDBJ whole genome shotgun (WGS) entry which is preliminary data.</text>
</comment>
<evidence type="ECO:0000313" key="4">
    <source>
        <dbReference type="EMBL" id="HGZ44574.1"/>
    </source>
</evidence>
<dbReference type="SUPFAM" id="SSF49265">
    <property type="entry name" value="Fibronectin type III"/>
    <property type="match status" value="1"/>
</dbReference>
<dbReference type="PANTHER" id="PTHR46708">
    <property type="entry name" value="TENASCIN"/>
    <property type="match status" value="1"/>
</dbReference>
<dbReference type="InterPro" id="IPR036116">
    <property type="entry name" value="FN3_sf"/>
</dbReference>
<dbReference type="AlphaFoldDB" id="A0A832I4A0"/>
<dbReference type="EMBL" id="DSQF01000030">
    <property type="protein sequence ID" value="HGZ44574.1"/>
    <property type="molecule type" value="Genomic_DNA"/>
</dbReference>
<dbReference type="SMART" id="SM00060">
    <property type="entry name" value="FN3"/>
    <property type="match status" value="2"/>
</dbReference>
<dbReference type="PANTHER" id="PTHR46708:SF2">
    <property type="entry name" value="FIBRONECTIN TYPE-III DOMAIN-CONTAINING PROTEIN"/>
    <property type="match status" value="1"/>
</dbReference>
<name>A0A832I4A0_UNCEI</name>
<keyword evidence="1" id="KW-0677">Repeat</keyword>
<proteinExistence type="predicted"/>
<dbReference type="InterPro" id="IPR050991">
    <property type="entry name" value="ECM_Regulatory_Proteins"/>
</dbReference>
<protein>
    <recommendedName>
        <fullName evidence="3">Fibronectin type-III domain-containing protein</fullName>
    </recommendedName>
</protein>
<dbReference type="Pfam" id="PF00041">
    <property type="entry name" value="fn3"/>
    <property type="match status" value="2"/>
</dbReference>
<evidence type="ECO:0000256" key="2">
    <source>
        <dbReference type="SAM" id="SignalP"/>
    </source>
</evidence>
<feature type="chain" id="PRO_5033023789" description="Fibronectin type-III domain-containing protein" evidence="2">
    <location>
        <begin position="30"/>
        <end position="276"/>
    </location>
</feature>
<dbReference type="InterPro" id="IPR003961">
    <property type="entry name" value="FN3_dom"/>
</dbReference>
<accession>A0A832I4A0</accession>
<dbReference type="InterPro" id="IPR013783">
    <property type="entry name" value="Ig-like_fold"/>
</dbReference>
<feature type="domain" description="Fibronectin type-III" evidence="3">
    <location>
        <begin position="22"/>
        <end position="128"/>
    </location>
</feature>
<organism evidence="4">
    <name type="scientific">Eiseniibacteriota bacterium</name>
    <dbReference type="NCBI Taxonomy" id="2212470"/>
    <lineage>
        <taxon>Bacteria</taxon>
        <taxon>Candidatus Eiseniibacteriota</taxon>
    </lineage>
</organism>
<dbReference type="Gene3D" id="2.60.40.10">
    <property type="entry name" value="Immunoglobulins"/>
    <property type="match status" value="2"/>
</dbReference>
<reference evidence="4" key="1">
    <citation type="journal article" date="2020" name="mSystems">
        <title>Genome- and Community-Level Interaction Insights into Carbon Utilization and Element Cycling Functions of Hydrothermarchaeota in Hydrothermal Sediment.</title>
        <authorList>
            <person name="Zhou Z."/>
            <person name="Liu Y."/>
            <person name="Xu W."/>
            <person name="Pan J."/>
            <person name="Luo Z.H."/>
            <person name="Li M."/>
        </authorList>
    </citation>
    <scope>NUCLEOTIDE SEQUENCE [LARGE SCALE GENOMIC DNA]</scope>
    <source>
        <strain evidence="4">SpSt-381</strain>
    </source>
</reference>
<gene>
    <name evidence="4" type="ORF">ENR23_14420</name>
</gene>
<evidence type="ECO:0000256" key="1">
    <source>
        <dbReference type="ARBA" id="ARBA00022737"/>
    </source>
</evidence>
<evidence type="ECO:0000259" key="3">
    <source>
        <dbReference type="PROSITE" id="PS50853"/>
    </source>
</evidence>
<feature type="domain" description="Fibronectin type-III" evidence="3">
    <location>
        <begin position="136"/>
        <end position="242"/>
    </location>
</feature>
<sequence>MLEESMRHLRFASIAVMVGLLGATPMAFAQTTWNSVTLRWTTPGDDSLSGTAAQFDLRYSTSAITAANFSSATRWTSMPAPAAPGTQQSVTVTGLSPNTTYYFAIKTADEVPNWAGISNVISRTTLAAPDTIRPAAIASLAITGLTDSTATLGWTAPGDDSLSGTVAAYDIRYSTSPITLANWAAATQVTGEPTPTAAGTSQSYTVRGLSRQVTYYFAIRSADDAGNPSALSNVPSATTLDTMPPAAVRDLAASFVWLSWHTRAAALPRGAEVALR</sequence>
<dbReference type="CDD" id="cd00063">
    <property type="entry name" value="FN3"/>
    <property type="match status" value="2"/>
</dbReference>